<protein>
    <submittedName>
        <fullName evidence="2">Uncharacterized protein</fullName>
    </submittedName>
</protein>
<gene>
    <name evidence="2" type="ORF">BXZ70DRAFT_1011580</name>
</gene>
<dbReference type="AlphaFoldDB" id="A0A8K0UG98"/>
<dbReference type="Proteomes" id="UP000813824">
    <property type="component" value="Unassembled WGS sequence"/>
</dbReference>
<comment type="caution">
    <text evidence="2">The sequence shown here is derived from an EMBL/GenBank/DDBJ whole genome shotgun (WGS) entry which is preliminary data.</text>
</comment>
<evidence type="ECO:0000256" key="1">
    <source>
        <dbReference type="SAM" id="MobiDB-lite"/>
    </source>
</evidence>
<reference evidence="2" key="1">
    <citation type="journal article" date="2021" name="New Phytol.">
        <title>Evolutionary innovations through gain and loss of genes in the ectomycorrhizal Boletales.</title>
        <authorList>
            <person name="Wu G."/>
            <person name="Miyauchi S."/>
            <person name="Morin E."/>
            <person name="Kuo A."/>
            <person name="Drula E."/>
            <person name="Varga T."/>
            <person name="Kohler A."/>
            <person name="Feng B."/>
            <person name="Cao Y."/>
            <person name="Lipzen A."/>
            <person name="Daum C."/>
            <person name="Hundley H."/>
            <person name="Pangilinan J."/>
            <person name="Johnson J."/>
            <person name="Barry K."/>
            <person name="LaButti K."/>
            <person name="Ng V."/>
            <person name="Ahrendt S."/>
            <person name="Min B."/>
            <person name="Choi I.G."/>
            <person name="Park H."/>
            <person name="Plett J.M."/>
            <person name="Magnuson J."/>
            <person name="Spatafora J.W."/>
            <person name="Nagy L.G."/>
            <person name="Henrissat B."/>
            <person name="Grigoriev I.V."/>
            <person name="Yang Z.L."/>
            <person name="Xu J."/>
            <person name="Martin F.M."/>
        </authorList>
    </citation>
    <scope>NUCLEOTIDE SEQUENCE</scope>
    <source>
        <strain evidence="2">KKN 215</strain>
    </source>
</reference>
<feature type="compositionally biased region" description="Low complexity" evidence="1">
    <location>
        <begin position="14"/>
        <end position="36"/>
    </location>
</feature>
<feature type="region of interest" description="Disordered" evidence="1">
    <location>
        <begin position="1"/>
        <end position="54"/>
    </location>
</feature>
<evidence type="ECO:0000313" key="2">
    <source>
        <dbReference type="EMBL" id="KAH8087874.1"/>
    </source>
</evidence>
<accession>A0A8K0UG98</accession>
<organism evidence="2 3">
    <name type="scientific">Cristinia sonorae</name>
    <dbReference type="NCBI Taxonomy" id="1940300"/>
    <lineage>
        <taxon>Eukaryota</taxon>
        <taxon>Fungi</taxon>
        <taxon>Dikarya</taxon>
        <taxon>Basidiomycota</taxon>
        <taxon>Agaricomycotina</taxon>
        <taxon>Agaricomycetes</taxon>
        <taxon>Agaricomycetidae</taxon>
        <taxon>Agaricales</taxon>
        <taxon>Pleurotineae</taxon>
        <taxon>Stephanosporaceae</taxon>
        <taxon>Cristinia</taxon>
    </lineage>
</organism>
<dbReference type="EMBL" id="JAEVFJ010000040">
    <property type="protein sequence ID" value="KAH8087874.1"/>
    <property type="molecule type" value="Genomic_DNA"/>
</dbReference>
<sequence>MGRAQEFNRPRRLSPTPATARSAVASTSSTTNPPTTMRRQVSRASPTPQPPQQPVITYCLGPESKMYTARADAYEDAIRLAQRSFPRQLGHLQPEQIQLSITSTSGSMIGIAPSAWATLSSRFKPCQVVHITTTYEIPPILVLDEEGRSAPPKYAEADAPPVEKPSKPQSVPTSPASPPSRLRSDSDPSSPSHTSPPSPSGFMTRVFGGRN</sequence>
<proteinExistence type="predicted"/>
<name>A0A8K0UG98_9AGAR</name>
<evidence type="ECO:0000313" key="3">
    <source>
        <dbReference type="Proteomes" id="UP000813824"/>
    </source>
</evidence>
<feature type="region of interest" description="Disordered" evidence="1">
    <location>
        <begin position="151"/>
        <end position="211"/>
    </location>
</feature>
<keyword evidence="3" id="KW-1185">Reference proteome</keyword>